<feature type="transmembrane region" description="Helical" evidence="2">
    <location>
        <begin position="50"/>
        <end position="70"/>
    </location>
</feature>
<accession>A0A543NMZ4</accession>
<reference evidence="3 4" key="1">
    <citation type="submission" date="2019-06" db="EMBL/GenBank/DDBJ databases">
        <title>Sequencing the genomes of 1000 actinobacteria strains.</title>
        <authorList>
            <person name="Klenk H.-P."/>
        </authorList>
    </citation>
    <scope>NUCLEOTIDE SEQUENCE [LARGE SCALE GENOMIC DNA]</scope>
    <source>
        <strain evidence="3 4">DSM 45015</strain>
    </source>
</reference>
<comment type="caution">
    <text evidence="3">The sequence shown here is derived from an EMBL/GenBank/DDBJ whole genome shotgun (WGS) entry which is preliminary data.</text>
</comment>
<proteinExistence type="predicted"/>
<evidence type="ECO:0000313" key="3">
    <source>
        <dbReference type="EMBL" id="TQN33167.1"/>
    </source>
</evidence>
<dbReference type="Proteomes" id="UP000317422">
    <property type="component" value="Unassembled WGS sequence"/>
</dbReference>
<organism evidence="3 4">
    <name type="scientific">Haloactinospora alba</name>
    <dbReference type="NCBI Taxonomy" id="405555"/>
    <lineage>
        <taxon>Bacteria</taxon>
        <taxon>Bacillati</taxon>
        <taxon>Actinomycetota</taxon>
        <taxon>Actinomycetes</taxon>
        <taxon>Streptosporangiales</taxon>
        <taxon>Nocardiopsidaceae</taxon>
        <taxon>Haloactinospora</taxon>
    </lineage>
</organism>
<evidence type="ECO:0000256" key="2">
    <source>
        <dbReference type="SAM" id="Phobius"/>
    </source>
</evidence>
<feature type="region of interest" description="Disordered" evidence="1">
    <location>
        <begin position="158"/>
        <end position="178"/>
    </location>
</feature>
<sequence length="178" mass="17984">MGDSDDNGQLPEGALRPTGWRMLLGLALVSGVVSYLVVDATYGSLPVLPWTAIPTLLVLAVGEGAAAVHTRRRIRRVPGTEPVEPLLVARLVALAKASSIFAALAVGVFGGMAAVLPERLAAPTAQADAITALGTAGAAVVLLVVALLLEYACRVPPQDGDGTNGTNGTDRSGGGGPR</sequence>
<dbReference type="Pfam" id="PF11377">
    <property type="entry name" value="DUF3180"/>
    <property type="match status" value="1"/>
</dbReference>
<keyword evidence="4" id="KW-1185">Reference proteome</keyword>
<feature type="transmembrane region" description="Helical" evidence="2">
    <location>
        <begin position="129"/>
        <end position="149"/>
    </location>
</feature>
<dbReference type="InterPro" id="IPR021517">
    <property type="entry name" value="DUF3180"/>
</dbReference>
<feature type="compositionally biased region" description="Low complexity" evidence="1">
    <location>
        <begin position="159"/>
        <end position="170"/>
    </location>
</feature>
<name>A0A543NMZ4_9ACTN</name>
<keyword evidence="2" id="KW-0812">Transmembrane</keyword>
<evidence type="ECO:0000256" key="1">
    <source>
        <dbReference type="SAM" id="MobiDB-lite"/>
    </source>
</evidence>
<keyword evidence="2" id="KW-1133">Transmembrane helix</keyword>
<dbReference type="AlphaFoldDB" id="A0A543NMZ4"/>
<feature type="transmembrane region" description="Helical" evidence="2">
    <location>
        <begin position="20"/>
        <end position="38"/>
    </location>
</feature>
<keyword evidence="2" id="KW-0472">Membrane</keyword>
<protein>
    <submittedName>
        <fullName evidence="3">Uncharacterized protein DUF3180</fullName>
    </submittedName>
</protein>
<gene>
    <name evidence="3" type="ORF">FHX37_3167</name>
</gene>
<evidence type="ECO:0000313" key="4">
    <source>
        <dbReference type="Proteomes" id="UP000317422"/>
    </source>
</evidence>
<feature type="transmembrane region" description="Helical" evidence="2">
    <location>
        <begin position="91"/>
        <end position="117"/>
    </location>
</feature>
<dbReference type="RefSeq" id="WP_141924568.1">
    <property type="nucleotide sequence ID" value="NZ_VFQC01000001.1"/>
</dbReference>
<dbReference type="EMBL" id="VFQC01000001">
    <property type="protein sequence ID" value="TQN33167.1"/>
    <property type="molecule type" value="Genomic_DNA"/>
</dbReference>